<dbReference type="EMBL" id="CM023491">
    <property type="protein sequence ID" value="KAH6941368.1"/>
    <property type="molecule type" value="Genomic_DNA"/>
</dbReference>
<proteinExistence type="predicted"/>
<evidence type="ECO:0000313" key="2">
    <source>
        <dbReference type="Proteomes" id="UP000821845"/>
    </source>
</evidence>
<keyword evidence="2" id="KW-1185">Reference proteome</keyword>
<name>A0ACB7T2N7_HYAAI</name>
<reference evidence="1" key="1">
    <citation type="submission" date="2020-05" db="EMBL/GenBank/DDBJ databases">
        <title>Large-scale comparative analyses of tick genomes elucidate their genetic diversity and vector capacities.</title>
        <authorList>
            <person name="Jia N."/>
            <person name="Wang J."/>
            <person name="Shi W."/>
            <person name="Du L."/>
            <person name="Sun Y."/>
            <person name="Zhan W."/>
            <person name="Jiang J."/>
            <person name="Wang Q."/>
            <person name="Zhang B."/>
            <person name="Ji P."/>
            <person name="Sakyi L.B."/>
            <person name="Cui X."/>
            <person name="Yuan T."/>
            <person name="Jiang B."/>
            <person name="Yang W."/>
            <person name="Lam T.T.-Y."/>
            <person name="Chang Q."/>
            <person name="Ding S."/>
            <person name="Wang X."/>
            <person name="Zhu J."/>
            <person name="Ruan X."/>
            <person name="Zhao L."/>
            <person name="Wei J."/>
            <person name="Que T."/>
            <person name="Du C."/>
            <person name="Cheng J."/>
            <person name="Dai P."/>
            <person name="Han X."/>
            <person name="Huang E."/>
            <person name="Gao Y."/>
            <person name="Liu J."/>
            <person name="Shao H."/>
            <person name="Ye R."/>
            <person name="Li L."/>
            <person name="Wei W."/>
            <person name="Wang X."/>
            <person name="Wang C."/>
            <person name="Yang T."/>
            <person name="Huo Q."/>
            <person name="Li W."/>
            <person name="Guo W."/>
            <person name="Chen H."/>
            <person name="Zhou L."/>
            <person name="Ni X."/>
            <person name="Tian J."/>
            <person name="Zhou Y."/>
            <person name="Sheng Y."/>
            <person name="Liu T."/>
            <person name="Pan Y."/>
            <person name="Xia L."/>
            <person name="Li J."/>
            <person name="Zhao F."/>
            <person name="Cao W."/>
        </authorList>
    </citation>
    <scope>NUCLEOTIDE SEQUENCE</scope>
    <source>
        <strain evidence="1">Hyas-2018</strain>
    </source>
</reference>
<organism evidence="1 2">
    <name type="scientific">Hyalomma asiaticum</name>
    <name type="common">Tick</name>
    <dbReference type="NCBI Taxonomy" id="266040"/>
    <lineage>
        <taxon>Eukaryota</taxon>
        <taxon>Metazoa</taxon>
        <taxon>Ecdysozoa</taxon>
        <taxon>Arthropoda</taxon>
        <taxon>Chelicerata</taxon>
        <taxon>Arachnida</taxon>
        <taxon>Acari</taxon>
        <taxon>Parasitiformes</taxon>
        <taxon>Ixodida</taxon>
        <taxon>Ixodoidea</taxon>
        <taxon>Ixodidae</taxon>
        <taxon>Hyalomminae</taxon>
        <taxon>Hyalomma</taxon>
    </lineage>
</organism>
<sequence>MSSYALPFNAYDYVLWVKIVQAKGDLHSLNLSNCIVAKPTSLLTLLANLPSLQSLSCIACPLPPSMILRHLLKTLRGVSHLEMSFVADKDDAKEELAKIQHLSNEVDQNNETQVRELYAEVADYENMEVLWAFLRCCPHVTDLHLHFTQSACFQTDLMALTCVFDQLRNLKAFTITCEVYSSKPDKPLDLHYCVDTQGNVVFRENPTRFNYALLHELAQSPDPVLPHAPVVLVAVENEDLDLSLYIAGLSGGWRDLQSLCVLHFSLRPDQAPYPTIGDTHDAAMRSFFNNLSNLVELNVSSLHFGERNDLTELLSKPTLTRLRALSLPPCGLPKRGATRRLALCLGDIEDLDVRFHKDVRSSSCNYCNEGLFVEPEDVKVLSVRLGRLTLSNVPNLLALRFLHGYPAAHLRYIDVCAQPHFNFKALLRPLRDNITLRTLVIKLADIDFNAASNQLATSHAELIVEKMARQLPSIFYLHIHYVDEAGIGSNVTWIRLPEGEGKGRTRLGRVMQRTPCIMCSTQTFIALAKPRCRQL</sequence>
<comment type="caution">
    <text evidence="1">The sequence shown here is derived from an EMBL/GenBank/DDBJ whole genome shotgun (WGS) entry which is preliminary data.</text>
</comment>
<gene>
    <name evidence="1" type="ORF">HPB50_017107</name>
</gene>
<protein>
    <submittedName>
        <fullName evidence="1">Uncharacterized protein</fullName>
    </submittedName>
</protein>
<dbReference type="Proteomes" id="UP000821845">
    <property type="component" value="Chromosome 11"/>
</dbReference>
<accession>A0ACB7T2N7</accession>
<evidence type="ECO:0000313" key="1">
    <source>
        <dbReference type="EMBL" id="KAH6941368.1"/>
    </source>
</evidence>